<evidence type="ECO:0000256" key="1">
    <source>
        <dbReference type="SAM" id="MobiDB-lite"/>
    </source>
</evidence>
<evidence type="ECO:0000313" key="3">
    <source>
        <dbReference type="Proteomes" id="UP000265520"/>
    </source>
</evidence>
<feature type="region of interest" description="Disordered" evidence="1">
    <location>
        <begin position="54"/>
        <end position="75"/>
    </location>
</feature>
<protein>
    <submittedName>
        <fullName evidence="2">Uncharacterized protein</fullName>
    </submittedName>
</protein>
<feature type="compositionally biased region" description="Basic and acidic residues" evidence="1">
    <location>
        <begin position="54"/>
        <end position="65"/>
    </location>
</feature>
<reference evidence="2 3" key="1">
    <citation type="journal article" date="2018" name="Front. Plant Sci.">
        <title>Red Clover (Trifolium pratense) and Zigzag Clover (T. medium) - A Picture of Genomic Similarities and Differences.</title>
        <authorList>
            <person name="Dluhosova J."/>
            <person name="Istvanek J."/>
            <person name="Nedelnik J."/>
            <person name="Repkova J."/>
        </authorList>
    </citation>
    <scope>NUCLEOTIDE SEQUENCE [LARGE SCALE GENOMIC DNA]</scope>
    <source>
        <strain evidence="3">cv. 10/8</strain>
        <tissue evidence="2">Leaf</tissue>
    </source>
</reference>
<name>A0A392SSR3_9FABA</name>
<comment type="caution">
    <text evidence="2">The sequence shown here is derived from an EMBL/GenBank/DDBJ whole genome shotgun (WGS) entry which is preliminary data.</text>
</comment>
<accession>A0A392SSR3</accession>
<dbReference type="Proteomes" id="UP000265520">
    <property type="component" value="Unassembled WGS sequence"/>
</dbReference>
<evidence type="ECO:0000313" key="2">
    <source>
        <dbReference type="EMBL" id="MCI51472.1"/>
    </source>
</evidence>
<proteinExistence type="predicted"/>
<sequence length="75" mass="8400">MSNRVLCKVDGRHIINLQSHRFTLVLAYLFNQILQPDGLTSVAAMYSTSQEERATTGSFFEHHEIGAPPKHITSS</sequence>
<dbReference type="EMBL" id="LXQA010432367">
    <property type="protein sequence ID" value="MCI51472.1"/>
    <property type="molecule type" value="Genomic_DNA"/>
</dbReference>
<organism evidence="2 3">
    <name type="scientific">Trifolium medium</name>
    <dbReference type="NCBI Taxonomy" id="97028"/>
    <lineage>
        <taxon>Eukaryota</taxon>
        <taxon>Viridiplantae</taxon>
        <taxon>Streptophyta</taxon>
        <taxon>Embryophyta</taxon>
        <taxon>Tracheophyta</taxon>
        <taxon>Spermatophyta</taxon>
        <taxon>Magnoliopsida</taxon>
        <taxon>eudicotyledons</taxon>
        <taxon>Gunneridae</taxon>
        <taxon>Pentapetalae</taxon>
        <taxon>rosids</taxon>
        <taxon>fabids</taxon>
        <taxon>Fabales</taxon>
        <taxon>Fabaceae</taxon>
        <taxon>Papilionoideae</taxon>
        <taxon>50 kb inversion clade</taxon>
        <taxon>NPAAA clade</taxon>
        <taxon>Hologalegina</taxon>
        <taxon>IRL clade</taxon>
        <taxon>Trifolieae</taxon>
        <taxon>Trifolium</taxon>
    </lineage>
</organism>
<dbReference type="AlphaFoldDB" id="A0A392SSR3"/>
<keyword evidence="3" id="KW-1185">Reference proteome</keyword>